<evidence type="ECO:0000256" key="2">
    <source>
        <dbReference type="ARBA" id="ARBA00022527"/>
    </source>
</evidence>
<keyword evidence="5" id="KW-0418">Kinase</keyword>
<evidence type="ECO:0000313" key="11">
    <source>
        <dbReference type="Ensembl" id="ENSORLP00020006076.1"/>
    </source>
</evidence>
<dbReference type="GO" id="GO:0004674">
    <property type="term" value="F:protein serine/threonine kinase activity"/>
    <property type="evidence" value="ECO:0007669"/>
    <property type="project" value="UniProtKB-KW"/>
</dbReference>
<evidence type="ECO:0000256" key="1">
    <source>
        <dbReference type="ARBA" id="ARBA00012513"/>
    </source>
</evidence>
<comment type="similarity">
    <text evidence="8">Belongs to the protein kinase superfamily.</text>
</comment>
<evidence type="ECO:0000256" key="9">
    <source>
        <dbReference type="SAM" id="MobiDB-lite"/>
    </source>
</evidence>
<reference evidence="11" key="3">
    <citation type="submission" date="2025-08" db="UniProtKB">
        <authorList>
            <consortium name="Ensembl"/>
        </authorList>
    </citation>
    <scope>IDENTIFICATION</scope>
    <source>
        <strain evidence="11">HNI</strain>
    </source>
</reference>
<protein>
    <recommendedName>
        <fullName evidence="1">non-specific serine/threonine protein kinase</fullName>
        <ecNumber evidence="1">2.7.11.1</ecNumber>
    </recommendedName>
</protein>
<dbReference type="FunFam" id="1.10.510.10:FF:000155">
    <property type="entry name" value="Casein kinase I isoform epsilon"/>
    <property type="match status" value="1"/>
</dbReference>
<reference evidence="11" key="4">
    <citation type="submission" date="2025-09" db="UniProtKB">
        <authorList>
            <consortium name="Ensembl"/>
        </authorList>
    </citation>
    <scope>IDENTIFICATION</scope>
    <source>
        <strain evidence="11">HNI</strain>
    </source>
</reference>
<dbReference type="GO" id="GO:0005737">
    <property type="term" value="C:cytoplasm"/>
    <property type="evidence" value="ECO:0007669"/>
    <property type="project" value="UniProtKB-ARBA"/>
</dbReference>
<evidence type="ECO:0000256" key="4">
    <source>
        <dbReference type="ARBA" id="ARBA00022741"/>
    </source>
</evidence>
<dbReference type="InterPro" id="IPR050235">
    <property type="entry name" value="CK1_Ser-Thr_kinase"/>
</dbReference>
<dbReference type="EC" id="2.7.11.1" evidence="1"/>
<reference key="1">
    <citation type="journal article" date="2007" name="Nature">
        <title>The medaka draft genome and insights into vertebrate genome evolution.</title>
        <authorList>
            <person name="Kasahara M."/>
            <person name="Naruse K."/>
            <person name="Sasaki S."/>
            <person name="Nakatani Y."/>
            <person name="Qu W."/>
            <person name="Ahsan B."/>
            <person name="Yamada T."/>
            <person name="Nagayasu Y."/>
            <person name="Doi K."/>
            <person name="Kasai Y."/>
            <person name="Jindo T."/>
            <person name="Kobayashi D."/>
            <person name="Shimada A."/>
            <person name="Toyoda A."/>
            <person name="Kuroki Y."/>
            <person name="Fujiyama A."/>
            <person name="Sasaki T."/>
            <person name="Shimizu A."/>
            <person name="Asakawa S."/>
            <person name="Shimizu N."/>
            <person name="Hashimoto S."/>
            <person name="Yang J."/>
            <person name="Lee Y."/>
            <person name="Matsushima K."/>
            <person name="Sugano S."/>
            <person name="Sakaizumi M."/>
            <person name="Narita T."/>
            <person name="Ohishi K."/>
            <person name="Haga S."/>
            <person name="Ohta F."/>
            <person name="Nomoto H."/>
            <person name="Nogata K."/>
            <person name="Morishita T."/>
            <person name="Endo T."/>
            <person name="Shin-I T."/>
            <person name="Takeda H."/>
            <person name="Morishita S."/>
            <person name="Kohara Y."/>
        </authorList>
    </citation>
    <scope>NUCLEOTIDE SEQUENCE [LARGE SCALE GENOMIC DNA]</scope>
    <source>
        <strain>Hd-rR</strain>
    </source>
</reference>
<dbReference type="PROSITE" id="PS00107">
    <property type="entry name" value="PROTEIN_KINASE_ATP"/>
    <property type="match status" value="1"/>
</dbReference>
<feature type="compositionally biased region" description="Basic and acidic residues" evidence="9">
    <location>
        <begin position="336"/>
        <end position="352"/>
    </location>
</feature>
<keyword evidence="2 8" id="KW-0723">Serine/threonine-protein kinase</keyword>
<evidence type="ECO:0000313" key="12">
    <source>
        <dbReference type="Proteomes" id="UP000265180"/>
    </source>
</evidence>
<evidence type="ECO:0000256" key="3">
    <source>
        <dbReference type="ARBA" id="ARBA00022679"/>
    </source>
</evidence>
<sequence>MELCVGNKYRLGRKIGSGSFGDIYLGSNIATGEEVAIKLECVKTKHPQLHIESKFYKMMQGGVGIPFIKWCGAEGDYNVMVMELLGPSLEDLFNFCSRKFSLKTVLLLADQMISRIEYIHSKNFIHRDVKPDNFLMGLGKKGNLVYIIDFGLAKKYRDARTHQHIPYRENKNLTGTARYASINTHLGIEQSRRDDLESLGYVLMYFNLGSLPWQGLKAATKRQKYERISEKKMSTPIEVLCRGYPSEFSTYLNLCRSLRFDDKPDYSYLRQLFRNLFHRQGFSYDYVFDWNMLKFVGVPSPMEVLRPGSPADVLTRFLFRAPAGPQRRATRRGRRGKTERSGQEEVREEVEPRPPVPPPMRPTESGTRRTRLHPAPGGSSSQETARHRRAEPSELSVRGKWP</sequence>
<dbReference type="Proteomes" id="UP000265180">
    <property type="component" value="Chromosome 19"/>
</dbReference>
<dbReference type="GO" id="GO:0005524">
    <property type="term" value="F:ATP binding"/>
    <property type="evidence" value="ECO:0007669"/>
    <property type="project" value="UniProtKB-UniRule"/>
</dbReference>
<dbReference type="CDD" id="cd14125">
    <property type="entry name" value="STKc_CK1_delta_epsilon"/>
    <property type="match status" value="1"/>
</dbReference>
<dbReference type="Ensembl" id="ENSORLT00020005204.1">
    <property type="protein sequence ID" value="ENSORLP00020006076.1"/>
    <property type="gene ID" value="ENSORLG00020006911.1"/>
</dbReference>
<dbReference type="Pfam" id="PF00069">
    <property type="entry name" value="Pkinase"/>
    <property type="match status" value="1"/>
</dbReference>
<name>A0A3P9KCC7_ORYLA</name>
<dbReference type="PROSITE" id="PS00108">
    <property type="entry name" value="PROTEIN_KINASE_ST"/>
    <property type="match status" value="1"/>
</dbReference>
<organism evidence="11 12">
    <name type="scientific">Oryzias latipes</name>
    <name type="common">Japanese rice fish</name>
    <name type="synonym">Japanese killifish</name>
    <dbReference type="NCBI Taxonomy" id="8090"/>
    <lineage>
        <taxon>Eukaryota</taxon>
        <taxon>Metazoa</taxon>
        <taxon>Chordata</taxon>
        <taxon>Craniata</taxon>
        <taxon>Vertebrata</taxon>
        <taxon>Euteleostomi</taxon>
        <taxon>Actinopterygii</taxon>
        <taxon>Neopterygii</taxon>
        <taxon>Teleostei</taxon>
        <taxon>Neoteleostei</taxon>
        <taxon>Acanthomorphata</taxon>
        <taxon>Ovalentaria</taxon>
        <taxon>Atherinomorphae</taxon>
        <taxon>Beloniformes</taxon>
        <taxon>Adrianichthyidae</taxon>
        <taxon>Oryziinae</taxon>
        <taxon>Oryzias</taxon>
    </lineage>
</organism>
<dbReference type="InterPro" id="IPR017441">
    <property type="entry name" value="Protein_kinase_ATP_BS"/>
</dbReference>
<dbReference type="InterPro" id="IPR000719">
    <property type="entry name" value="Prot_kinase_dom"/>
</dbReference>
<dbReference type="PROSITE" id="PS50011">
    <property type="entry name" value="PROTEIN_KINASE_DOM"/>
    <property type="match status" value="1"/>
</dbReference>
<accession>A0A3P9KCC7</accession>
<keyword evidence="6 7" id="KW-0067">ATP-binding</keyword>
<dbReference type="AlphaFoldDB" id="A0A3P9KCC7"/>
<keyword evidence="4 7" id="KW-0547">Nucleotide-binding</keyword>
<reference evidence="11 12" key="2">
    <citation type="submission" date="2017-04" db="EMBL/GenBank/DDBJ databases">
        <title>CpG methylation of centromeres and impact of large insertions on vertebrate speciation.</title>
        <authorList>
            <person name="Ichikawa K."/>
            <person name="Yoshimura J."/>
            <person name="Morishita S."/>
        </authorList>
    </citation>
    <scope>NUCLEOTIDE SEQUENCE</scope>
    <source>
        <strain evidence="11 12">HNI</strain>
    </source>
</reference>
<evidence type="ECO:0000256" key="5">
    <source>
        <dbReference type="ARBA" id="ARBA00022777"/>
    </source>
</evidence>
<proteinExistence type="inferred from homology"/>
<dbReference type="FunFam" id="3.30.200.20:FF:000538">
    <property type="entry name" value="Putative Casein kinase I"/>
    <property type="match status" value="1"/>
</dbReference>
<feature type="region of interest" description="Disordered" evidence="9">
    <location>
        <begin position="324"/>
        <end position="402"/>
    </location>
</feature>
<dbReference type="SUPFAM" id="SSF56112">
    <property type="entry name" value="Protein kinase-like (PK-like)"/>
    <property type="match status" value="1"/>
</dbReference>
<dbReference type="Gene3D" id="1.10.510.10">
    <property type="entry name" value="Transferase(Phosphotransferase) domain 1"/>
    <property type="match status" value="1"/>
</dbReference>
<feature type="binding site" evidence="7">
    <location>
        <position position="38"/>
    </location>
    <ligand>
        <name>ATP</name>
        <dbReference type="ChEBI" id="CHEBI:30616"/>
    </ligand>
</feature>
<dbReference type="InterPro" id="IPR008271">
    <property type="entry name" value="Ser/Thr_kinase_AS"/>
</dbReference>
<dbReference type="PANTHER" id="PTHR11909">
    <property type="entry name" value="CASEIN KINASE-RELATED"/>
    <property type="match status" value="1"/>
</dbReference>
<evidence type="ECO:0000259" key="10">
    <source>
        <dbReference type="PROSITE" id="PS50011"/>
    </source>
</evidence>
<evidence type="ECO:0000256" key="7">
    <source>
        <dbReference type="PROSITE-ProRule" id="PRU10141"/>
    </source>
</evidence>
<dbReference type="InterPro" id="IPR011009">
    <property type="entry name" value="Kinase-like_dom_sf"/>
</dbReference>
<evidence type="ECO:0000256" key="6">
    <source>
        <dbReference type="ARBA" id="ARBA00022840"/>
    </source>
</evidence>
<dbReference type="SMART" id="SM00220">
    <property type="entry name" value="S_TKc"/>
    <property type="match status" value="1"/>
</dbReference>
<evidence type="ECO:0000256" key="8">
    <source>
        <dbReference type="RuleBase" id="RU000304"/>
    </source>
</evidence>
<feature type="domain" description="Protein kinase" evidence="10">
    <location>
        <begin position="9"/>
        <end position="277"/>
    </location>
</feature>
<keyword evidence="3" id="KW-0808">Transferase</keyword>